<dbReference type="AlphaFoldDB" id="A0AAV6FRH5"/>
<reference evidence="2" key="1">
    <citation type="submission" date="2020-10" db="EMBL/GenBank/DDBJ databases">
        <title>Chromosome-scale genome assembly of the Allis shad, Alosa alosa.</title>
        <authorList>
            <person name="Margot Z."/>
            <person name="Christophe K."/>
            <person name="Cabau C."/>
            <person name="Louis A."/>
            <person name="Berthelot C."/>
            <person name="Parey E."/>
            <person name="Roest Crollius H."/>
            <person name="Montfort J."/>
            <person name="Robinson-Rechavi M."/>
            <person name="Bucao C."/>
            <person name="Bouchez O."/>
            <person name="Gislard M."/>
            <person name="Lluch J."/>
            <person name="Milhes M."/>
            <person name="Lampietro C."/>
            <person name="Lopez Roques C."/>
            <person name="Donnadieu C."/>
            <person name="Braasch I."/>
            <person name="Desvignes T."/>
            <person name="Postlethwait J."/>
            <person name="Bobe J."/>
            <person name="Guiguen Y."/>
        </authorList>
    </citation>
    <scope>NUCLEOTIDE SEQUENCE</scope>
    <source>
        <strain evidence="2">M-15738</strain>
        <tissue evidence="2">Blood</tissue>
    </source>
</reference>
<feature type="compositionally biased region" description="Low complexity" evidence="1">
    <location>
        <begin position="229"/>
        <end position="245"/>
    </location>
</feature>
<organism evidence="2 3">
    <name type="scientific">Alosa alosa</name>
    <name type="common">allis shad</name>
    <dbReference type="NCBI Taxonomy" id="278164"/>
    <lineage>
        <taxon>Eukaryota</taxon>
        <taxon>Metazoa</taxon>
        <taxon>Chordata</taxon>
        <taxon>Craniata</taxon>
        <taxon>Vertebrata</taxon>
        <taxon>Euteleostomi</taxon>
        <taxon>Actinopterygii</taxon>
        <taxon>Neopterygii</taxon>
        <taxon>Teleostei</taxon>
        <taxon>Clupei</taxon>
        <taxon>Clupeiformes</taxon>
        <taxon>Clupeoidei</taxon>
        <taxon>Clupeidae</taxon>
        <taxon>Alosa</taxon>
    </lineage>
</organism>
<keyword evidence="3" id="KW-1185">Reference proteome</keyword>
<feature type="region of interest" description="Disordered" evidence="1">
    <location>
        <begin position="121"/>
        <end position="213"/>
    </location>
</feature>
<feature type="compositionally biased region" description="Acidic residues" evidence="1">
    <location>
        <begin position="200"/>
        <end position="213"/>
    </location>
</feature>
<protein>
    <submittedName>
        <fullName evidence="2">Uncharacterized protein</fullName>
    </submittedName>
</protein>
<feature type="region of interest" description="Disordered" evidence="1">
    <location>
        <begin position="229"/>
        <end position="324"/>
    </location>
</feature>
<feature type="compositionally biased region" description="Basic and acidic residues" evidence="1">
    <location>
        <begin position="273"/>
        <end position="282"/>
    </location>
</feature>
<feature type="compositionally biased region" description="Polar residues" evidence="1">
    <location>
        <begin position="314"/>
        <end position="324"/>
    </location>
</feature>
<evidence type="ECO:0000313" key="2">
    <source>
        <dbReference type="EMBL" id="KAG5265089.1"/>
    </source>
</evidence>
<feature type="compositionally biased region" description="Polar residues" evidence="1">
    <location>
        <begin position="246"/>
        <end position="272"/>
    </location>
</feature>
<sequence length="360" mass="38987">MTNPQKQPKCLEADTEALPSSLVISSEAPCLHHCPSSLTAGGCAASTLSTTLPMERRRSKNHGLRGKKVEYEDITAGVQDHVQAVTVSESAPIAQPTVQYADASSSLSVVFFPEMSRTGQEERVKHSCHPSEVDGCSNSPNPKRSSPDQRTSHAFRPSSITTLYMASDRPDKPNAQPEPADSTGPVVMEECREDEHRDEDGAEDEDDDDDDDEVVIRRGISNISISNNSSSRIITNSNSSRGNTSMVNSNSNSRGNTSMVNRNSSRLQSLDHQGTKQHDRTNRHNRRRVSRPSSSCHSAPWASRAPSRTALSAGRTSPANSACSESTLAVRHATWSSREGEVSTCVQPSARTCAAMRVLS</sequence>
<gene>
    <name evidence="2" type="ORF">AALO_G00261300</name>
</gene>
<accession>A0AAV6FRH5</accession>
<feature type="compositionally biased region" description="Basic and acidic residues" evidence="1">
    <location>
        <begin position="121"/>
        <end position="132"/>
    </location>
</feature>
<dbReference type="EMBL" id="JADWDJ010000020">
    <property type="protein sequence ID" value="KAG5265089.1"/>
    <property type="molecule type" value="Genomic_DNA"/>
</dbReference>
<comment type="caution">
    <text evidence="2">The sequence shown here is derived from an EMBL/GenBank/DDBJ whole genome shotgun (WGS) entry which is preliminary data.</text>
</comment>
<feature type="compositionally biased region" description="Basic and acidic residues" evidence="1">
    <location>
        <begin position="189"/>
        <end position="199"/>
    </location>
</feature>
<dbReference type="Proteomes" id="UP000823561">
    <property type="component" value="Chromosome 20"/>
</dbReference>
<proteinExistence type="predicted"/>
<name>A0AAV6FRH5_9TELE</name>
<evidence type="ECO:0000313" key="3">
    <source>
        <dbReference type="Proteomes" id="UP000823561"/>
    </source>
</evidence>
<evidence type="ECO:0000256" key="1">
    <source>
        <dbReference type="SAM" id="MobiDB-lite"/>
    </source>
</evidence>